<feature type="transmembrane region" description="Helical" evidence="1">
    <location>
        <begin position="311"/>
        <end position="331"/>
    </location>
</feature>
<proteinExistence type="predicted"/>
<feature type="transmembrane region" description="Helical" evidence="1">
    <location>
        <begin position="196"/>
        <end position="218"/>
    </location>
</feature>
<feature type="transmembrane region" description="Helical" evidence="1">
    <location>
        <begin position="120"/>
        <end position="141"/>
    </location>
</feature>
<gene>
    <name evidence="2" type="ORF">HH800_28890</name>
</gene>
<evidence type="ECO:0008006" key="4">
    <source>
        <dbReference type="Google" id="ProtNLM"/>
    </source>
</evidence>
<feature type="transmembrane region" description="Helical" evidence="1">
    <location>
        <begin position="148"/>
        <end position="166"/>
    </location>
</feature>
<feature type="transmembrane region" description="Helical" evidence="1">
    <location>
        <begin position="367"/>
        <end position="384"/>
    </location>
</feature>
<keyword evidence="2" id="KW-0614">Plasmid</keyword>
<dbReference type="AlphaFoldDB" id="A0A6M4GGH0"/>
<keyword evidence="1" id="KW-0472">Membrane</keyword>
<organism evidence="2 3">
    <name type="scientific">Sphingobium yanoikuyae</name>
    <name type="common">Sphingomonas yanoikuyae</name>
    <dbReference type="NCBI Taxonomy" id="13690"/>
    <lineage>
        <taxon>Bacteria</taxon>
        <taxon>Pseudomonadati</taxon>
        <taxon>Pseudomonadota</taxon>
        <taxon>Alphaproteobacteria</taxon>
        <taxon>Sphingomonadales</taxon>
        <taxon>Sphingomonadaceae</taxon>
        <taxon>Sphingobium</taxon>
    </lineage>
</organism>
<sequence length="392" mass="44680">MGLVFGLIIPIVTNEDNYGLFVGYGFVRSNINNVYIHTISATIALIGIQIGWKINPIKSSLYYFYNINHNSISKYLLLILIVSFLSQYLYTIDYGGFVGYFDYNRLIRAGMFDSFERSRFSFLSPFSNLSIVSCLGFIGLIISGRTNFLNIAGFAIALLFSCYVLYAAAGRIAMISLLAVVLAAPMVMTRRKYTSWIFGYFFVIFFGIIAIYNLSWWLDLKSSNNISSYVLNEFSFPFVSFFAQLEQGFHFYSFVEVALSPLYLLPSSLTSEWLIGAEVRNTIIVMGSAKGVGGNTAGIPTDMITFGFMQLHILGVFFYSIIIGYIIKLSYALANSFQEKGMRIIFTSYILFRICPFIIFYSHPKHIISTNFGFIFIIIIRYIYIKVRFFRI</sequence>
<feature type="transmembrane region" description="Helical" evidence="1">
    <location>
        <begin position="34"/>
        <end position="54"/>
    </location>
</feature>
<evidence type="ECO:0000256" key="1">
    <source>
        <dbReference type="SAM" id="Phobius"/>
    </source>
</evidence>
<dbReference type="RefSeq" id="WP_169863585.1">
    <property type="nucleotide sequence ID" value="NZ_CP053024.1"/>
</dbReference>
<accession>A0A6M4GGH0</accession>
<geneLocation type="plasmid" evidence="3">
    <name>p-c-sy</name>
</geneLocation>
<evidence type="ECO:0000313" key="3">
    <source>
        <dbReference type="Proteomes" id="UP000502611"/>
    </source>
</evidence>
<name>A0A6M4GGH0_SPHYA</name>
<keyword evidence="1" id="KW-0812">Transmembrane</keyword>
<feature type="transmembrane region" description="Helical" evidence="1">
    <location>
        <begin position="75"/>
        <end position="100"/>
    </location>
</feature>
<dbReference type="EMBL" id="CP053024">
    <property type="protein sequence ID" value="QJR06240.1"/>
    <property type="molecule type" value="Genomic_DNA"/>
</dbReference>
<keyword evidence="1" id="KW-1133">Transmembrane helix</keyword>
<evidence type="ECO:0000313" key="2">
    <source>
        <dbReference type="EMBL" id="QJR06240.1"/>
    </source>
</evidence>
<protein>
    <recommendedName>
        <fullName evidence="4">Oligosaccharide repeat unit polymerase</fullName>
    </recommendedName>
</protein>
<reference evidence="2 3" key="1">
    <citation type="submission" date="2020-04" db="EMBL/GenBank/DDBJ databases">
        <title>The Whole Genome Analysis of High salt-tolerant Sphingobium yanoikuyae YC-XJ2 with Aryl organophosphorus flame retardants (aryl-OPFRs)-degrading capacity and characteristics of Related phosphotriesterase.</title>
        <authorList>
            <person name="Li X."/>
        </authorList>
    </citation>
    <scope>NUCLEOTIDE SEQUENCE [LARGE SCALE GENOMIC DNA]</scope>
    <source>
        <strain evidence="2 3">YC-XJ2</strain>
        <plasmid evidence="3">p-c-sy</plasmid>
    </source>
</reference>
<dbReference type="Proteomes" id="UP000502611">
    <property type="component" value="Plasmid p-C-Sy"/>
</dbReference>
<feature type="transmembrane region" description="Helical" evidence="1">
    <location>
        <begin position="343"/>
        <end position="361"/>
    </location>
</feature>